<gene>
    <name evidence="7" type="ORF">SAMN05443636_1006</name>
</gene>
<proteinExistence type="predicted"/>
<dbReference type="PROSITE" id="PS51296">
    <property type="entry name" value="RIESKE"/>
    <property type="match status" value="1"/>
</dbReference>
<sequence>MSADDDKYPGESGRRRFVKGVVGGAALAGVGATGSAAVNSLTTSPGKGGGQTQAMAIENTDGPAPRGMPQIPVEIDSDGLIKGVWPEVKTETQGGVQIKVAEMELGGQTYSSEWFQYCGVETYQGIQPTYESQNYFHVGSSPAYQWQSEQMSAGDRFNVDLFSNYESWGNGVGVQGLGKPATGNWRSQDTEDTIPVTILRSPVIEQLAEDGQARGADGETYEVPSNVQTWLQASTAQGFMAWLNKCTHFCCVPKWKSEGGVKFNAANEVYCPCHQSIYEPFSIVPTLFTARPRPSE</sequence>
<feature type="domain" description="Rieske" evidence="6">
    <location>
        <begin position="207"/>
        <end position="296"/>
    </location>
</feature>
<keyword evidence="4" id="KW-0411">Iron-sulfur</keyword>
<evidence type="ECO:0000313" key="7">
    <source>
        <dbReference type="EMBL" id="SHG76379.1"/>
    </source>
</evidence>
<dbReference type="OrthoDB" id="5623at2157"/>
<dbReference type="Gene3D" id="2.102.10.10">
    <property type="entry name" value="Rieske [2Fe-2S] iron-sulphur domain"/>
    <property type="match status" value="1"/>
</dbReference>
<evidence type="ECO:0000256" key="5">
    <source>
        <dbReference type="ARBA" id="ARBA00023157"/>
    </source>
</evidence>
<dbReference type="STRING" id="43928.SAMN05443636_1006"/>
<evidence type="ECO:0000259" key="6">
    <source>
        <dbReference type="PROSITE" id="PS51296"/>
    </source>
</evidence>
<dbReference type="SUPFAM" id="SSF50022">
    <property type="entry name" value="ISP domain"/>
    <property type="match status" value="1"/>
</dbReference>
<dbReference type="InterPro" id="IPR014349">
    <property type="entry name" value="Rieske_Fe-S_prot"/>
</dbReference>
<evidence type="ECO:0000256" key="3">
    <source>
        <dbReference type="ARBA" id="ARBA00023004"/>
    </source>
</evidence>
<dbReference type="Proteomes" id="UP000184357">
    <property type="component" value="Unassembled WGS sequence"/>
</dbReference>
<keyword evidence="8" id="KW-1185">Reference proteome</keyword>
<accession>A0A1M5MHG5</accession>
<evidence type="ECO:0000256" key="2">
    <source>
        <dbReference type="ARBA" id="ARBA00022723"/>
    </source>
</evidence>
<dbReference type="GO" id="GO:0046872">
    <property type="term" value="F:metal ion binding"/>
    <property type="evidence" value="ECO:0007669"/>
    <property type="project" value="UniProtKB-KW"/>
</dbReference>
<protein>
    <submittedName>
        <fullName evidence="7">Rieske Fe-S protein</fullName>
    </submittedName>
</protein>
<name>A0A1M5MHG5_9EURY</name>
<keyword evidence="2" id="KW-0479">Metal-binding</keyword>
<keyword evidence="1" id="KW-0001">2Fe-2S</keyword>
<dbReference type="RefSeq" id="WP_073307299.1">
    <property type="nucleotide sequence ID" value="NZ_FQWV01000002.1"/>
</dbReference>
<evidence type="ECO:0000313" key="8">
    <source>
        <dbReference type="Proteomes" id="UP000184357"/>
    </source>
</evidence>
<dbReference type="InterPro" id="IPR006311">
    <property type="entry name" value="TAT_signal"/>
</dbReference>
<organism evidence="7 8">
    <name type="scientific">Halobaculum gomorrense</name>
    <dbReference type="NCBI Taxonomy" id="43928"/>
    <lineage>
        <taxon>Archaea</taxon>
        <taxon>Methanobacteriati</taxon>
        <taxon>Methanobacteriota</taxon>
        <taxon>Stenosarchaea group</taxon>
        <taxon>Halobacteria</taxon>
        <taxon>Halobacteriales</taxon>
        <taxon>Haloferacaceae</taxon>
        <taxon>Halobaculum</taxon>
    </lineage>
</organism>
<dbReference type="EMBL" id="FQWV01000002">
    <property type="protein sequence ID" value="SHG76379.1"/>
    <property type="molecule type" value="Genomic_DNA"/>
</dbReference>
<keyword evidence="3" id="KW-0408">Iron</keyword>
<reference evidence="7 8" key="1">
    <citation type="submission" date="2016-11" db="EMBL/GenBank/DDBJ databases">
        <authorList>
            <person name="Jaros S."/>
            <person name="Januszkiewicz K."/>
            <person name="Wedrychowicz H."/>
        </authorList>
    </citation>
    <scope>NUCLEOTIDE SEQUENCE [LARGE SCALE GENOMIC DNA]</scope>
    <source>
        <strain evidence="7 8">DSM 9297</strain>
    </source>
</reference>
<evidence type="ECO:0000256" key="1">
    <source>
        <dbReference type="ARBA" id="ARBA00022714"/>
    </source>
</evidence>
<dbReference type="AlphaFoldDB" id="A0A1M5MHG5"/>
<dbReference type="GO" id="GO:0051537">
    <property type="term" value="F:2 iron, 2 sulfur cluster binding"/>
    <property type="evidence" value="ECO:0007669"/>
    <property type="project" value="UniProtKB-KW"/>
</dbReference>
<keyword evidence="5" id="KW-1015">Disulfide bond</keyword>
<dbReference type="PROSITE" id="PS51318">
    <property type="entry name" value="TAT"/>
    <property type="match status" value="1"/>
</dbReference>
<dbReference type="PANTHER" id="PTHR10134">
    <property type="entry name" value="CYTOCHROME B-C1 COMPLEX SUBUNIT RIESKE, MITOCHONDRIAL"/>
    <property type="match status" value="1"/>
</dbReference>
<evidence type="ECO:0000256" key="4">
    <source>
        <dbReference type="ARBA" id="ARBA00023014"/>
    </source>
</evidence>
<dbReference type="InterPro" id="IPR017941">
    <property type="entry name" value="Rieske_2Fe-2S"/>
</dbReference>
<dbReference type="InterPro" id="IPR036922">
    <property type="entry name" value="Rieske_2Fe-2S_sf"/>
</dbReference>